<gene>
    <name evidence="1" type="ORF">IQ266_26490</name>
</gene>
<name>A0A928Z6S3_9CYAN</name>
<dbReference type="Proteomes" id="UP000625316">
    <property type="component" value="Unassembled WGS sequence"/>
</dbReference>
<dbReference type="InterPro" id="IPR029058">
    <property type="entry name" value="AB_hydrolase_fold"/>
</dbReference>
<keyword evidence="1" id="KW-0378">Hydrolase</keyword>
<organism evidence="1 2">
    <name type="scientific">Romeriopsis navalis LEGE 11480</name>
    <dbReference type="NCBI Taxonomy" id="2777977"/>
    <lineage>
        <taxon>Bacteria</taxon>
        <taxon>Bacillati</taxon>
        <taxon>Cyanobacteriota</taxon>
        <taxon>Cyanophyceae</taxon>
        <taxon>Leptolyngbyales</taxon>
        <taxon>Leptolyngbyaceae</taxon>
        <taxon>Romeriopsis</taxon>
        <taxon>Romeriopsis navalis</taxon>
    </lineage>
</organism>
<reference evidence="1" key="1">
    <citation type="submission" date="2020-10" db="EMBL/GenBank/DDBJ databases">
        <authorList>
            <person name="Castelo-Branco R."/>
            <person name="Eusebio N."/>
            <person name="Adriana R."/>
            <person name="Vieira A."/>
            <person name="Brugerolle De Fraissinette N."/>
            <person name="Rezende De Castro R."/>
            <person name="Schneider M.P."/>
            <person name="Vasconcelos V."/>
            <person name="Leao P.N."/>
        </authorList>
    </citation>
    <scope>NUCLEOTIDE SEQUENCE</scope>
    <source>
        <strain evidence="1">LEGE 11480</strain>
    </source>
</reference>
<dbReference type="Gene3D" id="3.40.50.1820">
    <property type="entry name" value="alpha/beta hydrolase"/>
    <property type="match status" value="1"/>
</dbReference>
<protein>
    <submittedName>
        <fullName evidence="1">Alpha/beta hydrolase</fullName>
    </submittedName>
</protein>
<evidence type="ECO:0000313" key="1">
    <source>
        <dbReference type="EMBL" id="MBE9033287.1"/>
    </source>
</evidence>
<dbReference type="GO" id="GO:0016787">
    <property type="term" value="F:hydrolase activity"/>
    <property type="evidence" value="ECO:0007669"/>
    <property type="project" value="UniProtKB-KW"/>
</dbReference>
<comment type="caution">
    <text evidence="1">The sequence shown here is derived from an EMBL/GenBank/DDBJ whole genome shotgun (WGS) entry which is preliminary data.</text>
</comment>
<dbReference type="AlphaFoldDB" id="A0A928Z6S3"/>
<evidence type="ECO:0000313" key="2">
    <source>
        <dbReference type="Proteomes" id="UP000625316"/>
    </source>
</evidence>
<dbReference type="SUPFAM" id="SSF53474">
    <property type="entry name" value="alpha/beta-Hydrolases"/>
    <property type="match status" value="1"/>
</dbReference>
<dbReference type="EMBL" id="JADEXQ010000174">
    <property type="protein sequence ID" value="MBE9033287.1"/>
    <property type="molecule type" value="Genomic_DNA"/>
</dbReference>
<proteinExistence type="predicted"/>
<accession>A0A928Z6S3</accession>
<keyword evidence="2" id="KW-1185">Reference proteome</keyword>
<dbReference type="RefSeq" id="WP_264328097.1">
    <property type="nucleotide sequence ID" value="NZ_JADEXQ010000174.1"/>
</dbReference>
<sequence length="89" mass="9904">MLQENGITGNVGWYRAAFETSRQIRAIGEQKLSLPVLAYGGQYGLPGTYEQMHLVSHDVTGGIVEHCGHLLPEEAPEFLATQMLEFFRP</sequence>